<dbReference type="Proteomes" id="UP000035680">
    <property type="component" value="Unassembled WGS sequence"/>
</dbReference>
<dbReference type="PROSITE" id="PS50181">
    <property type="entry name" value="FBOX"/>
    <property type="match status" value="1"/>
</dbReference>
<name>A0A0K0G303_STRVS</name>
<keyword evidence="2" id="KW-1185">Reference proteome</keyword>
<dbReference type="AlphaFoldDB" id="A0A0K0G303"/>
<dbReference type="WBParaSite" id="SVE_1910400.1">
    <property type="protein sequence ID" value="SVE_1910400.1"/>
    <property type="gene ID" value="SVE_1910400"/>
</dbReference>
<evidence type="ECO:0000259" key="1">
    <source>
        <dbReference type="PROSITE" id="PS50181"/>
    </source>
</evidence>
<protein>
    <submittedName>
        <fullName evidence="3">F-box domain-containing protein</fullName>
    </submittedName>
</protein>
<feature type="domain" description="F-box" evidence="1">
    <location>
        <begin position="5"/>
        <end position="49"/>
    </location>
</feature>
<dbReference type="InterPro" id="IPR001810">
    <property type="entry name" value="F-box_dom"/>
</dbReference>
<reference evidence="2" key="1">
    <citation type="submission" date="2014-07" db="EMBL/GenBank/DDBJ databases">
        <authorList>
            <person name="Martin A.A"/>
            <person name="De Silva N."/>
        </authorList>
    </citation>
    <scope>NUCLEOTIDE SEQUENCE</scope>
</reference>
<sequence>MLKITMDFISLPDVFKLQILEELHWRDLNNLKLVCKDLYFIVVENIEKLDKPKVDYIHIYYSKDKIMGAYYALKHTENRLRSDTFKTVEFDDDHEYECFLKNKDFTEIKILVFENRATEDIISIRDSDYDTCGIIGEIELFHEMNLRFRKYCFYNVNDYRFHIAFFNRESEPLEITISSTEELRIQCDGNVLRKDSLRKWGLFEENGIRSVGKKIVTDLLTGNSLLEYENVSADINTPNFIQVTNHLYELGLFNLENLCNRKRIQLSFTVDGGFTVSDVDFYIEFFDMIKFNGNFVVENYGEQFYIWSSIDCSKCGVRHRNTMTCRKSPEIGTAYVEIALANSILSMDVEYSL</sequence>
<evidence type="ECO:0000313" key="2">
    <source>
        <dbReference type="Proteomes" id="UP000035680"/>
    </source>
</evidence>
<evidence type="ECO:0000313" key="3">
    <source>
        <dbReference type="WBParaSite" id="SVE_1910400.1"/>
    </source>
</evidence>
<proteinExistence type="predicted"/>
<accession>A0A0K0G303</accession>
<reference evidence="3" key="2">
    <citation type="submission" date="2015-08" db="UniProtKB">
        <authorList>
            <consortium name="WormBaseParasite"/>
        </authorList>
    </citation>
    <scope>IDENTIFICATION</scope>
</reference>
<organism evidence="2 3">
    <name type="scientific">Strongyloides venezuelensis</name>
    <name type="common">Threadworm</name>
    <dbReference type="NCBI Taxonomy" id="75913"/>
    <lineage>
        <taxon>Eukaryota</taxon>
        <taxon>Metazoa</taxon>
        <taxon>Ecdysozoa</taxon>
        <taxon>Nematoda</taxon>
        <taxon>Chromadorea</taxon>
        <taxon>Rhabditida</taxon>
        <taxon>Tylenchina</taxon>
        <taxon>Panagrolaimomorpha</taxon>
        <taxon>Strongyloidoidea</taxon>
        <taxon>Strongyloididae</taxon>
        <taxon>Strongyloides</taxon>
    </lineage>
</organism>